<evidence type="ECO:0000256" key="1">
    <source>
        <dbReference type="SAM" id="MobiDB-lite"/>
    </source>
</evidence>
<accession>A0AAD8MCA6</accession>
<name>A0AAD8MCA6_9APIA</name>
<feature type="region of interest" description="Disordered" evidence="1">
    <location>
        <begin position="188"/>
        <end position="222"/>
    </location>
</feature>
<feature type="region of interest" description="Disordered" evidence="1">
    <location>
        <begin position="332"/>
        <end position="385"/>
    </location>
</feature>
<dbReference type="EMBL" id="JAUIZM010000009">
    <property type="protein sequence ID" value="KAK1366978.1"/>
    <property type="molecule type" value="Genomic_DNA"/>
</dbReference>
<organism evidence="2 3">
    <name type="scientific">Heracleum sosnowskyi</name>
    <dbReference type="NCBI Taxonomy" id="360622"/>
    <lineage>
        <taxon>Eukaryota</taxon>
        <taxon>Viridiplantae</taxon>
        <taxon>Streptophyta</taxon>
        <taxon>Embryophyta</taxon>
        <taxon>Tracheophyta</taxon>
        <taxon>Spermatophyta</taxon>
        <taxon>Magnoliopsida</taxon>
        <taxon>eudicotyledons</taxon>
        <taxon>Gunneridae</taxon>
        <taxon>Pentapetalae</taxon>
        <taxon>asterids</taxon>
        <taxon>campanulids</taxon>
        <taxon>Apiales</taxon>
        <taxon>Apiaceae</taxon>
        <taxon>Apioideae</taxon>
        <taxon>apioid superclade</taxon>
        <taxon>Tordylieae</taxon>
        <taxon>Tordyliinae</taxon>
        <taxon>Heracleum</taxon>
    </lineage>
</organism>
<feature type="compositionally biased region" description="Low complexity" evidence="1">
    <location>
        <begin position="291"/>
        <end position="310"/>
    </location>
</feature>
<proteinExistence type="predicted"/>
<dbReference type="Proteomes" id="UP001237642">
    <property type="component" value="Unassembled WGS sequence"/>
</dbReference>
<evidence type="ECO:0000313" key="2">
    <source>
        <dbReference type="EMBL" id="KAK1366978.1"/>
    </source>
</evidence>
<feature type="compositionally biased region" description="Polar residues" evidence="1">
    <location>
        <begin position="203"/>
        <end position="222"/>
    </location>
</feature>
<comment type="caution">
    <text evidence="2">The sequence shown here is derived from an EMBL/GenBank/DDBJ whole genome shotgun (WGS) entry which is preliminary data.</text>
</comment>
<evidence type="ECO:0000313" key="3">
    <source>
        <dbReference type="Proteomes" id="UP001237642"/>
    </source>
</evidence>
<protein>
    <submittedName>
        <fullName evidence="2">Uncharacterized protein</fullName>
    </submittedName>
</protein>
<keyword evidence="3" id="KW-1185">Reference proteome</keyword>
<reference evidence="2" key="2">
    <citation type="submission" date="2023-05" db="EMBL/GenBank/DDBJ databases">
        <authorList>
            <person name="Schelkunov M.I."/>
        </authorList>
    </citation>
    <scope>NUCLEOTIDE SEQUENCE</scope>
    <source>
        <strain evidence="2">Hsosn_3</strain>
        <tissue evidence="2">Leaf</tissue>
    </source>
</reference>
<gene>
    <name evidence="2" type="ORF">POM88_042539</name>
</gene>
<sequence>MNFCLLVATRSTSLIKEGIQLSASLNPEEYDNCRIKLKEMDAVRTLLESAEKGDIYRFDVNFILRRYHCDTIRERKIVKFHKVTYPRSILYNLGPRIGLRNCCSLCLIRLHTIPIEPSSPLPSKFFADLIVIVATISSEFSSEFYIIGVLIGVLIVIDVFMDSHRSSILGTKRRVRGRNVETVLQRSNYDENQGANRRVRGKNVSNVLSSADSTNNKENYSPNVASVSTNLRRLPQSILHDPAILSSGHVGKNITGKNVSKCRVRGKNVDNIMSNVSKQAYSRPPLTTIDQNSQSPFVSQSSGSSISSKSHMTPRTTFHSRMETINLSGDMQRNQTNNNHKNTCESGQSTLTFSMPASTLKPINKRRPDYKKQHPHDETEQHVAKKRCGKMSPIPFSVGKDGVRSSFEVGETSGPINLMSDFNNVEDTFSSESDSLEQGIFDIWSLSIIWAFLVNFI</sequence>
<dbReference type="AlphaFoldDB" id="A0AAD8MCA6"/>
<feature type="compositionally biased region" description="Polar residues" evidence="1">
    <location>
        <begin position="332"/>
        <end position="357"/>
    </location>
</feature>
<feature type="region of interest" description="Disordered" evidence="1">
    <location>
        <begin position="288"/>
        <end position="316"/>
    </location>
</feature>
<reference evidence="2" key="1">
    <citation type="submission" date="2023-02" db="EMBL/GenBank/DDBJ databases">
        <title>Genome of toxic invasive species Heracleum sosnowskyi carries increased number of genes despite the absence of recent whole-genome duplications.</title>
        <authorList>
            <person name="Schelkunov M."/>
            <person name="Shtratnikova V."/>
            <person name="Makarenko M."/>
            <person name="Klepikova A."/>
            <person name="Omelchenko D."/>
            <person name="Novikova G."/>
            <person name="Obukhova E."/>
            <person name="Bogdanov V."/>
            <person name="Penin A."/>
            <person name="Logacheva M."/>
        </authorList>
    </citation>
    <scope>NUCLEOTIDE SEQUENCE</scope>
    <source>
        <strain evidence="2">Hsosn_3</strain>
        <tissue evidence="2">Leaf</tissue>
    </source>
</reference>
<feature type="compositionally biased region" description="Basic and acidic residues" evidence="1">
    <location>
        <begin position="366"/>
        <end position="383"/>
    </location>
</feature>